<dbReference type="PANTHER" id="PTHR43591">
    <property type="entry name" value="METHYLTRANSFERASE"/>
    <property type="match status" value="1"/>
</dbReference>
<accession>A0ABD5NG79</accession>
<keyword evidence="2" id="KW-0489">Methyltransferase</keyword>
<gene>
    <name evidence="2" type="ORF">ACFOKC_11280</name>
</gene>
<reference evidence="2 3" key="1">
    <citation type="journal article" date="2019" name="Int. J. Syst. Evol. Microbiol.">
        <title>The Global Catalogue of Microorganisms (GCM) 10K type strain sequencing project: providing services to taxonomists for standard genome sequencing and annotation.</title>
        <authorList>
            <consortium name="The Broad Institute Genomics Platform"/>
            <consortium name="The Broad Institute Genome Sequencing Center for Infectious Disease"/>
            <person name="Wu L."/>
            <person name="Ma J."/>
        </authorList>
    </citation>
    <scope>NUCLEOTIDE SEQUENCE [LARGE SCALE GENOMIC DNA]</scope>
    <source>
        <strain evidence="2 3">CGMCC 1.12562</strain>
    </source>
</reference>
<sequence length="267" mass="29168">MRRFSADYLSETRRGMWEHRDALADLQLASRERVLDVGCGTGELTRVLREESDATVVGLDADPELLAHADADERVVGDATRLPVRDGAFDLVVCQALLINLPDPRAAVEELARASSDLVAVVEPDNAAVTVDSTVPAESRLTERAREAYVRGVPTDVDLGADAADLFADAGLDDVRTTRYDHVRRVEPPYGEAELEAAARKATGERLADQRAELAAGGVDGDAYDALRAEWREMGREVVEQMQTADYEREETIPFFVTVGRVSGRDA</sequence>
<dbReference type="RefSeq" id="WP_232570585.1">
    <property type="nucleotide sequence ID" value="NZ_CP089466.1"/>
</dbReference>
<dbReference type="GO" id="GO:0032259">
    <property type="term" value="P:methylation"/>
    <property type="evidence" value="ECO:0007669"/>
    <property type="project" value="UniProtKB-KW"/>
</dbReference>
<dbReference type="InterPro" id="IPR013216">
    <property type="entry name" value="Methyltransf_11"/>
</dbReference>
<evidence type="ECO:0000313" key="3">
    <source>
        <dbReference type="Proteomes" id="UP001595660"/>
    </source>
</evidence>
<comment type="caution">
    <text evidence="2">The sequence shown here is derived from an EMBL/GenBank/DDBJ whole genome shotgun (WGS) entry which is preliminary data.</text>
</comment>
<evidence type="ECO:0000259" key="1">
    <source>
        <dbReference type="Pfam" id="PF08241"/>
    </source>
</evidence>
<organism evidence="2 3">
    <name type="scientific">Halobacterium litoreum</name>
    <dbReference type="NCBI Taxonomy" id="2039234"/>
    <lineage>
        <taxon>Archaea</taxon>
        <taxon>Methanobacteriati</taxon>
        <taxon>Methanobacteriota</taxon>
        <taxon>Stenosarchaea group</taxon>
        <taxon>Halobacteria</taxon>
        <taxon>Halobacteriales</taxon>
        <taxon>Halobacteriaceae</taxon>
        <taxon>Halobacterium</taxon>
    </lineage>
</organism>
<dbReference type="Gene3D" id="3.40.50.150">
    <property type="entry name" value="Vaccinia Virus protein VP39"/>
    <property type="match status" value="1"/>
</dbReference>
<feature type="domain" description="Methyltransferase type 11" evidence="1">
    <location>
        <begin position="35"/>
        <end position="114"/>
    </location>
</feature>
<dbReference type="EC" id="2.1.1.-" evidence="2"/>
<dbReference type="CDD" id="cd02440">
    <property type="entry name" value="AdoMet_MTases"/>
    <property type="match status" value="1"/>
</dbReference>
<dbReference type="AlphaFoldDB" id="A0ABD5NG79"/>
<keyword evidence="2" id="KW-0808">Transferase</keyword>
<dbReference type="EMBL" id="JBHRWN010000002">
    <property type="protein sequence ID" value="MFC3478302.1"/>
    <property type="molecule type" value="Genomic_DNA"/>
</dbReference>
<dbReference type="SUPFAM" id="SSF53335">
    <property type="entry name" value="S-adenosyl-L-methionine-dependent methyltransferases"/>
    <property type="match status" value="1"/>
</dbReference>
<evidence type="ECO:0000313" key="2">
    <source>
        <dbReference type="EMBL" id="MFC3478302.1"/>
    </source>
</evidence>
<dbReference type="GO" id="GO:0008168">
    <property type="term" value="F:methyltransferase activity"/>
    <property type="evidence" value="ECO:0007669"/>
    <property type="project" value="UniProtKB-KW"/>
</dbReference>
<proteinExistence type="predicted"/>
<dbReference type="GeneID" id="69118691"/>
<dbReference type="InterPro" id="IPR029063">
    <property type="entry name" value="SAM-dependent_MTases_sf"/>
</dbReference>
<dbReference type="Proteomes" id="UP001595660">
    <property type="component" value="Unassembled WGS sequence"/>
</dbReference>
<dbReference type="PANTHER" id="PTHR43591:SF24">
    <property type="entry name" value="2-METHOXY-6-POLYPRENYL-1,4-BENZOQUINOL METHYLASE, MITOCHONDRIAL"/>
    <property type="match status" value="1"/>
</dbReference>
<name>A0ABD5NG79_9EURY</name>
<keyword evidence="3" id="KW-1185">Reference proteome</keyword>
<dbReference type="Pfam" id="PF08241">
    <property type="entry name" value="Methyltransf_11"/>
    <property type="match status" value="1"/>
</dbReference>
<protein>
    <submittedName>
        <fullName evidence="2">Class I SAM-dependent methyltransferase</fullName>
        <ecNumber evidence="2">2.1.1.-</ecNumber>
    </submittedName>
</protein>